<name>A0A6B0UCF1_IXORI</name>
<feature type="chain" id="PRO_5025689632" evidence="1">
    <location>
        <begin position="22"/>
        <end position="90"/>
    </location>
</feature>
<dbReference type="AlphaFoldDB" id="A0A6B0UCF1"/>
<keyword evidence="1" id="KW-0732">Signal</keyword>
<sequence>MRHEGPFLQLLCCPIFLQSLCCPIPLRHKISPGTPRSYLVYIIIIYMGGNKRTECIEVPSMHSGTGSVTKLTGEVNLFLTPGYDYGISKV</sequence>
<reference evidence="2" key="1">
    <citation type="submission" date="2019-12" db="EMBL/GenBank/DDBJ databases">
        <title>An insight into the sialome of adult female Ixodes ricinus ticks feeding for 6 days.</title>
        <authorList>
            <person name="Perner J."/>
            <person name="Ribeiro J.M.C."/>
        </authorList>
    </citation>
    <scope>NUCLEOTIDE SEQUENCE</scope>
    <source>
        <strain evidence="2">Semi-engorged</strain>
        <tissue evidence="2">Salivary glands</tissue>
    </source>
</reference>
<feature type="signal peptide" evidence="1">
    <location>
        <begin position="1"/>
        <end position="21"/>
    </location>
</feature>
<evidence type="ECO:0000313" key="2">
    <source>
        <dbReference type="EMBL" id="MXU86325.1"/>
    </source>
</evidence>
<dbReference type="EMBL" id="GIFC01004242">
    <property type="protein sequence ID" value="MXU86325.1"/>
    <property type="molecule type" value="Transcribed_RNA"/>
</dbReference>
<evidence type="ECO:0000256" key="1">
    <source>
        <dbReference type="SAM" id="SignalP"/>
    </source>
</evidence>
<proteinExistence type="predicted"/>
<organism evidence="2">
    <name type="scientific">Ixodes ricinus</name>
    <name type="common">Common tick</name>
    <name type="synonym">Acarus ricinus</name>
    <dbReference type="NCBI Taxonomy" id="34613"/>
    <lineage>
        <taxon>Eukaryota</taxon>
        <taxon>Metazoa</taxon>
        <taxon>Ecdysozoa</taxon>
        <taxon>Arthropoda</taxon>
        <taxon>Chelicerata</taxon>
        <taxon>Arachnida</taxon>
        <taxon>Acari</taxon>
        <taxon>Parasitiformes</taxon>
        <taxon>Ixodida</taxon>
        <taxon>Ixodoidea</taxon>
        <taxon>Ixodidae</taxon>
        <taxon>Ixodinae</taxon>
        <taxon>Ixodes</taxon>
    </lineage>
</organism>
<accession>A0A6B0UCF1</accession>
<protein>
    <submittedName>
        <fullName evidence="2">Putative secreted protein</fullName>
    </submittedName>
</protein>